<gene>
    <name evidence="2" type="ORF">HK097_011550</name>
</gene>
<accession>A0AAD5S8L3</accession>
<feature type="non-terminal residue" evidence="2">
    <location>
        <position position="1"/>
    </location>
</feature>
<reference evidence="2" key="1">
    <citation type="submission" date="2020-05" db="EMBL/GenBank/DDBJ databases">
        <title>Phylogenomic resolution of chytrid fungi.</title>
        <authorList>
            <person name="Stajich J.E."/>
            <person name="Amses K."/>
            <person name="Simmons R."/>
            <person name="Seto K."/>
            <person name="Myers J."/>
            <person name="Bonds A."/>
            <person name="Quandt C.A."/>
            <person name="Barry K."/>
            <person name="Liu P."/>
            <person name="Grigoriev I."/>
            <person name="Longcore J.E."/>
            <person name="James T.Y."/>
        </authorList>
    </citation>
    <scope>NUCLEOTIDE SEQUENCE</scope>
    <source>
        <strain evidence="2">JEL0318</strain>
    </source>
</reference>
<keyword evidence="3" id="KW-1185">Reference proteome</keyword>
<organism evidence="2 3">
    <name type="scientific">Rhizophlyctis rosea</name>
    <dbReference type="NCBI Taxonomy" id="64517"/>
    <lineage>
        <taxon>Eukaryota</taxon>
        <taxon>Fungi</taxon>
        <taxon>Fungi incertae sedis</taxon>
        <taxon>Chytridiomycota</taxon>
        <taxon>Chytridiomycota incertae sedis</taxon>
        <taxon>Chytridiomycetes</taxon>
        <taxon>Rhizophlyctidales</taxon>
        <taxon>Rhizophlyctidaceae</taxon>
        <taxon>Rhizophlyctis</taxon>
    </lineage>
</organism>
<comment type="caution">
    <text evidence="2">The sequence shown here is derived from an EMBL/GenBank/DDBJ whole genome shotgun (WGS) entry which is preliminary data.</text>
</comment>
<dbReference type="Proteomes" id="UP001212841">
    <property type="component" value="Unassembled WGS sequence"/>
</dbReference>
<feature type="compositionally biased region" description="Basic and acidic residues" evidence="1">
    <location>
        <begin position="171"/>
        <end position="187"/>
    </location>
</feature>
<feature type="region of interest" description="Disordered" evidence="1">
    <location>
        <begin position="157"/>
        <end position="187"/>
    </location>
</feature>
<dbReference type="EMBL" id="JADGJD010000966">
    <property type="protein sequence ID" value="KAJ3047407.1"/>
    <property type="molecule type" value="Genomic_DNA"/>
</dbReference>
<sequence length="187" mass="22270">MEEDTIDPIGFLNRPLPDDKPFIPFPENDVHPYSVRQFFAVHMEEHEQAERFEVAKYLWDQGLQLLRHDNPLCVQYFGDALTKYIRVLDPYDPTYLTKFAKIRTYVDQQLATGPPPYGSATDYALPRFRPNWSTDTTRFDLYPKPADTHFRELLAQDSMDTDETAEDLEIEEARRSEMYRDRERRRR</sequence>
<proteinExistence type="predicted"/>
<protein>
    <submittedName>
        <fullName evidence="2">Uncharacterized protein</fullName>
    </submittedName>
</protein>
<name>A0AAD5S8L3_9FUNG</name>
<evidence type="ECO:0000313" key="3">
    <source>
        <dbReference type="Proteomes" id="UP001212841"/>
    </source>
</evidence>
<evidence type="ECO:0000313" key="2">
    <source>
        <dbReference type="EMBL" id="KAJ3047407.1"/>
    </source>
</evidence>
<feature type="compositionally biased region" description="Acidic residues" evidence="1">
    <location>
        <begin position="159"/>
        <end position="170"/>
    </location>
</feature>
<dbReference type="AlphaFoldDB" id="A0AAD5S8L3"/>
<evidence type="ECO:0000256" key="1">
    <source>
        <dbReference type="SAM" id="MobiDB-lite"/>
    </source>
</evidence>